<keyword evidence="1 5" id="KW-0245">EGF-like domain</keyword>
<dbReference type="SUPFAM" id="SSF63825">
    <property type="entry name" value="YWTD domain"/>
    <property type="match status" value="1"/>
</dbReference>
<dbReference type="Gene3D" id="2.120.10.30">
    <property type="entry name" value="TolB, C-terminal domain"/>
    <property type="match status" value="1"/>
</dbReference>
<protein>
    <recommendedName>
        <fullName evidence="8">EGF-like domain-containing protein</fullName>
    </recommendedName>
</protein>
<evidence type="ECO:0000259" key="8">
    <source>
        <dbReference type="PROSITE" id="PS50026"/>
    </source>
</evidence>
<feature type="disulfide bond" evidence="5">
    <location>
        <begin position="488"/>
        <end position="497"/>
    </location>
</feature>
<keyword evidence="3" id="KW-0677">Repeat</keyword>
<proteinExistence type="predicted"/>
<dbReference type="PANTHER" id="PTHR24049">
    <property type="entry name" value="CRUMBS FAMILY MEMBER"/>
    <property type="match status" value="1"/>
</dbReference>
<reference evidence="9" key="1">
    <citation type="submission" date="2023-03" db="EMBL/GenBank/DDBJ databases">
        <title>Chromosome-level genomes of two armyworms, Mythimna separata and Mythimna loreyi, provide insights into the biosynthesis and reception of sex pheromones.</title>
        <authorList>
            <person name="Zhao H."/>
        </authorList>
    </citation>
    <scope>NUCLEOTIDE SEQUENCE</scope>
    <source>
        <strain evidence="9">BeijingLab</strain>
        <tissue evidence="9">Pupa</tissue>
    </source>
</reference>
<evidence type="ECO:0000256" key="2">
    <source>
        <dbReference type="ARBA" id="ARBA00022729"/>
    </source>
</evidence>
<dbReference type="EMBL" id="JARGEI010000031">
    <property type="protein sequence ID" value="KAJ8704402.1"/>
    <property type="molecule type" value="Genomic_DNA"/>
</dbReference>
<keyword evidence="4 5" id="KW-1015">Disulfide bond</keyword>
<feature type="domain" description="EGF-like" evidence="8">
    <location>
        <begin position="533"/>
        <end position="569"/>
    </location>
</feature>
<feature type="signal peptide" evidence="7">
    <location>
        <begin position="1"/>
        <end position="21"/>
    </location>
</feature>
<feature type="disulfide bond" evidence="5">
    <location>
        <begin position="452"/>
        <end position="461"/>
    </location>
</feature>
<evidence type="ECO:0000256" key="4">
    <source>
        <dbReference type="ARBA" id="ARBA00023157"/>
    </source>
</evidence>
<feature type="disulfide bond" evidence="5">
    <location>
        <begin position="589"/>
        <end position="599"/>
    </location>
</feature>
<dbReference type="GO" id="GO:0005886">
    <property type="term" value="C:plasma membrane"/>
    <property type="evidence" value="ECO:0007669"/>
    <property type="project" value="TreeGrafter"/>
</dbReference>
<dbReference type="Pfam" id="PF12661">
    <property type="entry name" value="hEGF"/>
    <property type="match status" value="3"/>
</dbReference>
<dbReference type="InterPro" id="IPR051022">
    <property type="entry name" value="Notch_Cell-Fate_Det"/>
</dbReference>
<evidence type="ECO:0000256" key="7">
    <source>
        <dbReference type="SAM" id="SignalP"/>
    </source>
</evidence>
<evidence type="ECO:0000256" key="3">
    <source>
        <dbReference type="ARBA" id="ARBA00022737"/>
    </source>
</evidence>
<comment type="caution">
    <text evidence="9">The sequence shown here is derived from an EMBL/GenBank/DDBJ whole genome shotgun (WGS) entry which is preliminary data.</text>
</comment>
<feature type="disulfide bond" evidence="5">
    <location>
        <begin position="611"/>
        <end position="620"/>
    </location>
</feature>
<dbReference type="Gene3D" id="2.10.25.10">
    <property type="entry name" value="Laminin"/>
    <property type="match status" value="8"/>
</dbReference>
<feature type="domain" description="EGF-like" evidence="8">
    <location>
        <begin position="585"/>
        <end position="621"/>
    </location>
</feature>
<dbReference type="InterPro" id="IPR000033">
    <property type="entry name" value="LDLR_classB_rpt"/>
</dbReference>
<feature type="disulfide bond" evidence="5">
    <location>
        <begin position="537"/>
        <end position="547"/>
    </location>
</feature>
<dbReference type="PROSITE" id="PS50026">
    <property type="entry name" value="EGF_3"/>
    <property type="match status" value="5"/>
</dbReference>
<feature type="domain" description="EGF-like" evidence="8">
    <location>
        <begin position="354"/>
        <end position="390"/>
    </location>
</feature>
<dbReference type="SUPFAM" id="SSF57196">
    <property type="entry name" value="EGF/Laminin"/>
    <property type="match status" value="7"/>
</dbReference>
<accession>A0AAD7Y6D5</accession>
<feature type="domain" description="EGF-like" evidence="8">
    <location>
        <begin position="426"/>
        <end position="462"/>
    </location>
</feature>
<dbReference type="SMART" id="SM00181">
    <property type="entry name" value="EGF"/>
    <property type="match status" value="8"/>
</dbReference>
<feature type="repeat" description="LDL-receptor class B" evidence="6">
    <location>
        <begin position="155"/>
        <end position="195"/>
    </location>
</feature>
<dbReference type="SMART" id="SM00135">
    <property type="entry name" value="LY"/>
    <property type="match status" value="3"/>
</dbReference>
<dbReference type="PANTHER" id="PTHR24049:SF22">
    <property type="entry name" value="DROSOPHILA CRUMBS HOMOLOG"/>
    <property type="match status" value="1"/>
</dbReference>
<dbReference type="AlphaFoldDB" id="A0AAD7Y6D5"/>
<dbReference type="GO" id="GO:0032991">
    <property type="term" value="C:protein-containing complex"/>
    <property type="evidence" value="ECO:0007669"/>
    <property type="project" value="TreeGrafter"/>
</dbReference>
<feature type="disulfide bond" evidence="5">
    <location>
        <begin position="430"/>
        <end position="440"/>
    </location>
</feature>
<feature type="domain" description="EGF-like" evidence="8">
    <location>
        <begin position="463"/>
        <end position="498"/>
    </location>
</feature>
<feature type="disulfide bond" evidence="5">
    <location>
        <begin position="380"/>
        <end position="389"/>
    </location>
</feature>
<comment type="caution">
    <text evidence="5">Lacks conserved residue(s) required for the propagation of feature annotation.</text>
</comment>
<dbReference type="PROSITE" id="PS51120">
    <property type="entry name" value="LDLRB"/>
    <property type="match status" value="1"/>
</dbReference>
<keyword evidence="2 7" id="KW-0732">Signal</keyword>
<dbReference type="InterPro" id="IPR011042">
    <property type="entry name" value="6-blade_b-propeller_TolB-like"/>
</dbReference>
<dbReference type="InterPro" id="IPR000742">
    <property type="entry name" value="EGF"/>
</dbReference>
<feature type="disulfide bond" evidence="5">
    <location>
        <begin position="466"/>
        <end position="476"/>
    </location>
</feature>
<keyword evidence="10" id="KW-1185">Reference proteome</keyword>
<feature type="disulfide bond" evidence="5">
    <location>
        <begin position="559"/>
        <end position="568"/>
    </location>
</feature>
<dbReference type="GO" id="GO:0007157">
    <property type="term" value="P:heterophilic cell-cell adhesion via plasma membrane cell adhesion molecules"/>
    <property type="evidence" value="ECO:0007669"/>
    <property type="project" value="TreeGrafter"/>
</dbReference>
<dbReference type="PROSITE" id="PS01186">
    <property type="entry name" value="EGF_2"/>
    <property type="match status" value="4"/>
</dbReference>
<evidence type="ECO:0000256" key="6">
    <source>
        <dbReference type="PROSITE-ProRule" id="PRU00461"/>
    </source>
</evidence>
<dbReference type="PROSITE" id="PS00022">
    <property type="entry name" value="EGF_1"/>
    <property type="match status" value="5"/>
</dbReference>
<evidence type="ECO:0000313" key="9">
    <source>
        <dbReference type="EMBL" id="KAJ8704402.1"/>
    </source>
</evidence>
<evidence type="ECO:0000256" key="5">
    <source>
        <dbReference type="PROSITE-ProRule" id="PRU00076"/>
    </source>
</evidence>
<evidence type="ECO:0000256" key="1">
    <source>
        <dbReference type="ARBA" id="ARBA00022536"/>
    </source>
</evidence>
<gene>
    <name evidence="9" type="ORF">PYW07_011590</name>
</gene>
<dbReference type="InterPro" id="IPR013032">
    <property type="entry name" value="EGF-like_CS"/>
</dbReference>
<feature type="disulfide bond" evidence="5">
    <location>
        <begin position="358"/>
        <end position="368"/>
    </location>
</feature>
<sequence>MHCARVSVLIVLLVGLVQVHCFSWDVVLGNDRQLEFYNNGTLTHTEDVVPSSRYIQSVTYDPVHYRLLFTDSDGSAKSISSFDLSTRTIQRLLTTTTNYHTRVAYDPVTQALFWKNGYSIRSFSLNPASSNKADGNLLCTSKHYCSDLAVDSCGGFIYWVTDDEIERARLDGSEREVLIDSPVYDRTSLAIDQQTQRMYWTETISINGGYQVYIKSANFNGKDRTTLYEYVTGRDVYAFSLAVSKDFIYWQIYNDQGIWQLPKYSSQPEAGKLYSVSSSDCMYCHRIVTNYTIEQQIVGVKSCHALQALIPHDSNSGSTVPVCQNYCFQGECGVSADGRPTCSCKAGYSGERCEVYACHQYCSNGGVCSLNEENKPVCQCTAGYVGERCDVSICKDYCLHQGNCSVGAESLPNCSCKAGYSGERCEVYACHQYCSNGGVCSLNEENKPVCQCTAGYVGERCDVSICKDYCLHQGNCSVGAASLPNCSCAAGYSGERCEVAGCRDYCLRGNCSVGAEGGLTCSCETGYSGARCEVNACQGYCLNGGVCSLNEEDEPACECAAGYDGGRCELPAYNDNSMDACGAGGGDACRQFCLNGGACSLGEAGAPVCRCAEHYAGERCDLPAFLANWVLHSYKNVPPATLSDALQAA</sequence>
<name>A0AAD7Y6D5_MYTSE</name>
<organism evidence="9 10">
    <name type="scientific">Mythimna separata</name>
    <name type="common">Oriental armyworm</name>
    <name type="synonym">Pseudaletia separata</name>
    <dbReference type="NCBI Taxonomy" id="271217"/>
    <lineage>
        <taxon>Eukaryota</taxon>
        <taxon>Metazoa</taxon>
        <taxon>Ecdysozoa</taxon>
        <taxon>Arthropoda</taxon>
        <taxon>Hexapoda</taxon>
        <taxon>Insecta</taxon>
        <taxon>Pterygota</taxon>
        <taxon>Neoptera</taxon>
        <taxon>Endopterygota</taxon>
        <taxon>Lepidoptera</taxon>
        <taxon>Glossata</taxon>
        <taxon>Ditrysia</taxon>
        <taxon>Noctuoidea</taxon>
        <taxon>Noctuidae</taxon>
        <taxon>Noctuinae</taxon>
        <taxon>Hadenini</taxon>
        <taxon>Mythimna</taxon>
    </lineage>
</organism>
<dbReference type="GO" id="GO:0045197">
    <property type="term" value="P:establishment or maintenance of epithelial cell apical/basal polarity"/>
    <property type="evidence" value="ECO:0007669"/>
    <property type="project" value="TreeGrafter"/>
</dbReference>
<evidence type="ECO:0000313" key="10">
    <source>
        <dbReference type="Proteomes" id="UP001231518"/>
    </source>
</evidence>
<dbReference type="Proteomes" id="UP001231518">
    <property type="component" value="Chromosome 29"/>
</dbReference>
<feature type="chain" id="PRO_5042283905" description="EGF-like domain-containing protein" evidence="7">
    <location>
        <begin position="22"/>
        <end position="649"/>
    </location>
</feature>